<sequence length="165" mass="18899">MEFVAEFLDTASLVPVPSGTVSTQQTHTVEIECASCCSPMASLTTRIRRLASWVRQDMEYGAIRETCHCSIDDCAQLLGFNGPTDSFENNHLRRRGAYERRYPGPRAKKWENGTCTSTWRYMMAVDNLERDAHALRLGREEKKERCKLTHRYPLHTASTELRVTL</sequence>
<dbReference type="EMBL" id="ML119705">
    <property type="protein sequence ID" value="RPA78907.1"/>
    <property type="molecule type" value="Genomic_DNA"/>
</dbReference>
<proteinExistence type="predicted"/>
<dbReference type="AlphaFoldDB" id="A0A3N4I0D8"/>
<reference evidence="1 2" key="1">
    <citation type="journal article" date="2018" name="Nat. Ecol. Evol.">
        <title>Pezizomycetes genomes reveal the molecular basis of ectomycorrhizal truffle lifestyle.</title>
        <authorList>
            <person name="Murat C."/>
            <person name="Payen T."/>
            <person name="Noel B."/>
            <person name="Kuo A."/>
            <person name="Morin E."/>
            <person name="Chen J."/>
            <person name="Kohler A."/>
            <person name="Krizsan K."/>
            <person name="Balestrini R."/>
            <person name="Da Silva C."/>
            <person name="Montanini B."/>
            <person name="Hainaut M."/>
            <person name="Levati E."/>
            <person name="Barry K.W."/>
            <person name="Belfiori B."/>
            <person name="Cichocki N."/>
            <person name="Clum A."/>
            <person name="Dockter R.B."/>
            <person name="Fauchery L."/>
            <person name="Guy J."/>
            <person name="Iotti M."/>
            <person name="Le Tacon F."/>
            <person name="Lindquist E.A."/>
            <person name="Lipzen A."/>
            <person name="Malagnac F."/>
            <person name="Mello A."/>
            <person name="Molinier V."/>
            <person name="Miyauchi S."/>
            <person name="Poulain J."/>
            <person name="Riccioni C."/>
            <person name="Rubini A."/>
            <person name="Sitrit Y."/>
            <person name="Splivallo R."/>
            <person name="Traeger S."/>
            <person name="Wang M."/>
            <person name="Zifcakova L."/>
            <person name="Wipf D."/>
            <person name="Zambonelli A."/>
            <person name="Paolocci F."/>
            <person name="Nowrousian M."/>
            <person name="Ottonello S."/>
            <person name="Baldrian P."/>
            <person name="Spatafora J.W."/>
            <person name="Henrissat B."/>
            <person name="Nagy L.G."/>
            <person name="Aury J.M."/>
            <person name="Wincker P."/>
            <person name="Grigoriev I.V."/>
            <person name="Bonfante P."/>
            <person name="Martin F.M."/>
        </authorList>
    </citation>
    <scope>NUCLEOTIDE SEQUENCE [LARGE SCALE GENOMIC DNA]</scope>
    <source>
        <strain evidence="1 2">RN42</strain>
    </source>
</reference>
<protein>
    <submittedName>
        <fullName evidence="1">Uncharacterized protein</fullName>
    </submittedName>
</protein>
<accession>A0A3N4I0D8</accession>
<dbReference type="Proteomes" id="UP000275078">
    <property type="component" value="Unassembled WGS sequence"/>
</dbReference>
<organism evidence="1 2">
    <name type="scientific">Ascobolus immersus RN42</name>
    <dbReference type="NCBI Taxonomy" id="1160509"/>
    <lineage>
        <taxon>Eukaryota</taxon>
        <taxon>Fungi</taxon>
        <taxon>Dikarya</taxon>
        <taxon>Ascomycota</taxon>
        <taxon>Pezizomycotina</taxon>
        <taxon>Pezizomycetes</taxon>
        <taxon>Pezizales</taxon>
        <taxon>Ascobolaceae</taxon>
        <taxon>Ascobolus</taxon>
    </lineage>
</organism>
<gene>
    <name evidence="1" type="ORF">BJ508DRAFT_378002</name>
</gene>
<evidence type="ECO:0000313" key="1">
    <source>
        <dbReference type="EMBL" id="RPA78907.1"/>
    </source>
</evidence>
<keyword evidence="2" id="KW-1185">Reference proteome</keyword>
<name>A0A3N4I0D8_ASCIM</name>
<evidence type="ECO:0000313" key="2">
    <source>
        <dbReference type="Proteomes" id="UP000275078"/>
    </source>
</evidence>